<protein>
    <submittedName>
        <fullName evidence="1">Uncharacterized protein</fullName>
    </submittedName>
</protein>
<evidence type="ECO:0000313" key="1">
    <source>
        <dbReference type="EMBL" id="CCB60770.1"/>
    </source>
</evidence>
<dbReference type="EMBL" id="FN596510">
    <property type="protein sequence ID" value="CCB60770.1"/>
    <property type="molecule type" value="Genomic_DNA"/>
</dbReference>
<name>F6I1F3_VITVI</name>
<organism evidence="1 2">
    <name type="scientific">Vitis vinifera</name>
    <name type="common">Grape</name>
    <dbReference type="NCBI Taxonomy" id="29760"/>
    <lineage>
        <taxon>Eukaryota</taxon>
        <taxon>Viridiplantae</taxon>
        <taxon>Streptophyta</taxon>
        <taxon>Embryophyta</taxon>
        <taxon>Tracheophyta</taxon>
        <taxon>Spermatophyta</taxon>
        <taxon>Magnoliopsida</taxon>
        <taxon>eudicotyledons</taxon>
        <taxon>Gunneridae</taxon>
        <taxon>Pentapetalae</taxon>
        <taxon>rosids</taxon>
        <taxon>Vitales</taxon>
        <taxon>Vitaceae</taxon>
        <taxon>Viteae</taxon>
        <taxon>Vitis</taxon>
    </lineage>
</organism>
<dbReference type="AlphaFoldDB" id="F6I1F3"/>
<evidence type="ECO:0000313" key="2">
    <source>
        <dbReference type="Proteomes" id="UP000009183"/>
    </source>
</evidence>
<accession>F6I1F3</accession>
<reference evidence="2" key="1">
    <citation type="journal article" date="2007" name="Nature">
        <title>The grapevine genome sequence suggests ancestral hexaploidization in major angiosperm phyla.</title>
        <authorList>
            <consortium name="The French-Italian Public Consortium for Grapevine Genome Characterization."/>
            <person name="Jaillon O."/>
            <person name="Aury J.-M."/>
            <person name="Noel B."/>
            <person name="Policriti A."/>
            <person name="Clepet C."/>
            <person name="Casagrande A."/>
            <person name="Choisne N."/>
            <person name="Aubourg S."/>
            <person name="Vitulo N."/>
            <person name="Jubin C."/>
            <person name="Vezzi A."/>
            <person name="Legeai F."/>
            <person name="Hugueney P."/>
            <person name="Dasilva C."/>
            <person name="Horner D."/>
            <person name="Mica E."/>
            <person name="Jublot D."/>
            <person name="Poulain J."/>
            <person name="Bruyere C."/>
            <person name="Billault A."/>
            <person name="Segurens B."/>
            <person name="Gouyvenoux M."/>
            <person name="Ugarte E."/>
            <person name="Cattonaro F."/>
            <person name="Anthouard V."/>
            <person name="Vico V."/>
            <person name="Del Fabbro C."/>
            <person name="Alaux M."/>
            <person name="Di Gaspero G."/>
            <person name="Dumas V."/>
            <person name="Felice N."/>
            <person name="Paillard S."/>
            <person name="Juman I."/>
            <person name="Moroldo M."/>
            <person name="Scalabrin S."/>
            <person name="Canaguier A."/>
            <person name="Le Clainche I."/>
            <person name="Malacrida G."/>
            <person name="Durand E."/>
            <person name="Pesole G."/>
            <person name="Laucou V."/>
            <person name="Chatelet P."/>
            <person name="Merdinoglu D."/>
            <person name="Delledonne M."/>
            <person name="Pezzotti M."/>
            <person name="Lecharny A."/>
            <person name="Scarpelli C."/>
            <person name="Artiguenave F."/>
            <person name="Pe M.E."/>
            <person name="Valle G."/>
            <person name="Morgante M."/>
            <person name="Caboche M."/>
            <person name="Adam-Blondon A.-F."/>
            <person name="Weissenbach J."/>
            <person name="Quetier F."/>
            <person name="Wincker P."/>
        </authorList>
    </citation>
    <scope>NUCLEOTIDE SEQUENCE [LARGE SCALE GENOMIC DNA]</scope>
    <source>
        <strain evidence="2">cv. Pinot noir / PN40024</strain>
    </source>
</reference>
<proteinExistence type="predicted"/>
<dbReference type="InParanoid" id="F6I1F3"/>
<sequence>MVCTTGRGVKINYTEDTEASTSDNVKSPNSSSLFCFLK</sequence>
<dbReference type="HOGENOM" id="CLU_3336584_0_0_1"/>
<keyword evidence="2" id="KW-1185">Reference proteome</keyword>
<dbReference type="Proteomes" id="UP000009183">
    <property type="component" value="Chromosome 15"/>
</dbReference>
<dbReference type="PaxDb" id="29760-VIT_15s0045g00730.t01"/>
<gene>
    <name evidence="1" type="ordered locus">VIT_15s0045g00730</name>
</gene>